<organism evidence="4 5">
    <name type="scientific">Brevundimonas vitisensis</name>
    <dbReference type="NCBI Taxonomy" id="2800818"/>
    <lineage>
        <taxon>Bacteria</taxon>
        <taxon>Pseudomonadati</taxon>
        <taxon>Pseudomonadota</taxon>
        <taxon>Alphaproteobacteria</taxon>
        <taxon>Caulobacterales</taxon>
        <taxon>Caulobacteraceae</taxon>
        <taxon>Brevundimonas</taxon>
    </lineage>
</organism>
<name>A0ABX7BPV5_9CAUL</name>
<dbReference type="Proteomes" id="UP000595448">
    <property type="component" value="Chromosome"/>
</dbReference>
<feature type="domain" description="Ancillary SecYEG translocon subunit/Cell division coordinator CpoB TPR" evidence="3">
    <location>
        <begin position="26"/>
        <end position="149"/>
    </location>
</feature>
<accession>A0ABX7BPV5</accession>
<dbReference type="SUPFAM" id="SSF48452">
    <property type="entry name" value="TPR-like"/>
    <property type="match status" value="1"/>
</dbReference>
<feature type="transmembrane region" description="Helical" evidence="2">
    <location>
        <begin position="23"/>
        <end position="45"/>
    </location>
</feature>
<dbReference type="EMBL" id="CP067977">
    <property type="protein sequence ID" value="QQQ18391.1"/>
    <property type="molecule type" value="Genomic_DNA"/>
</dbReference>
<dbReference type="Pfam" id="PF09976">
    <property type="entry name" value="TPR_21"/>
    <property type="match status" value="1"/>
</dbReference>
<feature type="compositionally biased region" description="Low complexity" evidence="1">
    <location>
        <begin position="231"/>
        <end position="244"/>
    </location>
</feature>
<evidence type="ECO:0000256" key="2">
    <source>
        <dbReference type="SAM" id="Phobius"/>
    </source>
</evidence>
<gene>
    <name evidence="4" type="ORF">JIP62_14025</name>
</gene>
<keyword evidence="2" id="KW-0472">Membrane</keyword>
<proteinExistence type="predicted"/>
<keyword evidence="2" id="KW-0812">Transmembrane</keyword>
<dbReference type="RefSeq" id="WP_201102762.1">
    <property type="nucleotide sequence ID" value="NZ_CP067977.1"/>
</dbReference>
<keyword evidence="5" id="KW-1185">Reference proteome</keyword>
<evidence type="ECO:0000313" key="5">
    <source>
        <dbReference type="Proteomes" id="UP000595448"/>
    </source>
</evidence>
<dbReference type="InterPro" id="IPR018704">
    <property type="entry name" value="SecYEG/CpoB_TPR"/>
</dbReference>
<evidence type="ECO:0000256" key="1">
    <source>
        <dbReference type="SAM" id="MobiDB-lite"/>
    </source>
</evidence>
<feature type="region of interest" description="Disordered" evidence="1">
    <location>
        <begin position="231"/>
        <end position="251"/>
    </location>
</feature>
<evidence type="ECO:0000259" key="3">
    <source>
        <dbReference type="Pfam" id="PF09976"/>
    </source>
</evidence>
<protein>
    <submittedName>
        <fullName evidence="4">Tetratricopeptide repeat protein</fullName>
    </submittedName>
</protein>
<reference evidence="4 5" key="1">
    <citation type="submission" date="2021-01" db="EMBL/GenBank/DDBJ databases">
        <title>Brevundimonas vitis sp. nov., an bacterium isolated from grape (Vitis vinifera).</title>
        <authorList>
            <person name="Jiang L."/>
            <person name="Lee J."/>
        </authorList>
    </citation>
    <scope>NUCLEOTIDE SEQUENCE [LARGE SCALE GENOMIC DNA]</scope>
    <source>
        <strain evidence="4 5">GRTSA-9</strain>
    </source>
</reference>
<dbReference type="InterPro" id="IPR011990">
    <property type="entry name" value="TPR-like_helical_dom_sf"/>
</dbReference>
<sequence length="251" mass="26623">MVDVFEQVEEELRSDRYKRLARTWLPVVGGVLLLALIAALAWWGYDSWQTRQADQASAAYDRGIEALQGNNPAGAEAAFAEAEKKGNRAYRAMALQHRASLALAENRIPQAIALFDEAAKVGGDPLLADPAALKAAWLAMDNGEDLAAIEARLTPLTEEGRPLRAFAQEALALARLQFGKTAEAREVLVLLQLGQDVPDDVRERATAAIAMIDNGTAGNLAAIVRNQASAPAPTAAANPQAAGPTAPPVAQ</sequence>
<keyword evidence="2" id="KW-1133">Transmembrane helix</keyword>
<evidence type="ECO:0000313" key="4">
    <source>
        <dbReference type="EMBL" id="QQQ18391.1"/>
    </source>
</evidence>